<gene>
    <name evidence="1" type="ORF">MtrunA17_Chr4g0029621</name>
</gene>
<dbReference type="Gramene" id="rna23159">
    <property type="protein sequence ID" value="RHN60784.1"/>
    <property type="gene ID" value="gene23159"/>
</dbReference>
<name>A0A396I971_MEDTR</name>
<reference evidence="1" key="1">
    <citation type="journal article" date="2018" name="Nat. Plants">
        <title>Whole-genome landscape of Medicago truncatula symbiotic genes.</title>
        <authorList>
            <person name="Pecrix Y."/>
            <person name="Gamas P."/>
            <person name="Carrere S."/>
        </authorList>
    </citation>
    <scope>NUCLEOTIDE SEQUENCE</scope>
    <source>
        <tissue evidence="1">Leaves</tissue>
    </source>
</reference>
<protein>
    <submittedName>
        <fullName evidence="1">Uncharacterized protein</fullName>
    </submittedName>
</protein>
<proteinExistence type="predicted"/>
<evidence type="ECO:0000313" key="1">
    <source>
        <dbReference type="EMBL" id="RHN60784.1"/>
    </source>
</evidence>
<sequence>MVNFLPEIVSFINYPPEINKTSRYKHPVSDSNIRSNHNLST</sequence>
<organism evidence="1">
    <name type="scientific">Medicago truncatula</name>
    <name type="common">Barrel medic</name>
    <name type="synonym">Medicago tribuloides</name>
    <dbReference type="NCBI Taxonomy" id="3880"/>
    <lineage>
        <taxon>Eukaryota</taxon>
        <taxon>Viridiplantae</taxon>
        <taxon>Streptophyta</taxon>
        <taxon>Embryophyta</taxon>
        <taxon>Tracheophyta</taxon>
        <taxon>Spermatophyta</taxon>
        <taxon>Magnoliopsida</taxon>
        <taxon>eudicotyledons</taxon>
        <taxon>Gunneridae</taxon>
        <taxon>Pentapetalae</taxon>
        <taxon>rosids</taxon>
        <taxon>fabids</taxon>
        <taxon>Fabales</taxon>
        <taxon>Fabaceae</taxon>
        <taxon>Papilionoideae</taxon>
        <taxon>50 kb inversion clade</taxon>
        <taxon>NPAAA clade</taxon>
        <taxon>Hologalegina</taxon>
        <taxon>IRL clade</taxon>
        <taxon>Trifolieae</taxon>
        <taxon>Medicago</taxon>
    </lineage>
</organism>
<dbReference type="Proteomes" id="UP000265566">
    <property type="component" value="Chromosome 4"/>
</dbReference>
<dbReference type="EMBL" id="PSQE01000004">
    <property type="protein sequence ID" value="RHN60784.1"/>
    <property type="molecule type" value="Genomic_DNA"/>
</dbReference>
<accession>A0A396I971</accession>
<dbReference type="AlphaFoldDB" id="A0A396I971"/>
<comment type="caution">
    <text evidence="1">The sequence shown here is derived from an EMBL/GenBank/DDBJ whole genome shotgun (WGS) entry which is preliminary data.</text>
</comment>